<reference evidence="3" key="1">
    <citation type="journal article" date="2011" name="Proc. Natl. Acad. Sci. U.S.A.">
        <title>Obligate biotrophy features unraveled by the genomic analysis of rust fungi.</title>
        <authorList>
            <person name="Duplessis S."/>
            <person name="Cuomo C.A."/>
            <person name="Lin Y.-C."/>
            <person name="Aerts A."/>
            <person name="Tisserant E."/>
            <person name="Veneault-Fourrey C."/>
            <person name="Joly D.L."/>
            <person name="Hacquard S."/>
            <person name="Amselem J."/>
            <person name="Cantarel B.L."/>
            <person name="Chiu R."/>
            <person name="Coutinho P.M."/>
            <person name="Feau N."/>
            <person name="Field M."/>
            <person name="Frey P."/>
            <person name="Gelhaye E."/>
            <person name="Goldberg J."/>
            <person name="Grabherr M.G."/>
            <person name="Kodira C.D."/>
            <person name="Kohler A."/>
            <person name="Kuees U."/>
            <person name="Lindquist E.A."/>
            <person name="Lucas S.M."/>
            <person name="Mago R."/>
            <person name="Mauceli E."/>
            <person name="Morin E."/>
            <person name="Murat C."/>
            <person name="Pangilinan J.L."/>
            <person name="Park R."/>
            <person name="Pearson M."/>
            <person name="Quesneville H."/>
            <person name="Rouhier N."/>
            <person name="Sakthikumar S."/>
            <person name="Salamov A.A."/>
            <person name="Schmutz J."/>
            <person name="Selles B."/>
            <person name="Shapiro H."/>
            <person name="Tanguay P."/>
            <person name="Tuskan G.A."/>
            <person name="Henrissat B."/>
            <person name="Van de Peer Y."/>
            <person name="Rouze P."/>
            <person name="Ellis J.G."/>
            <person name="Dodds P.N."/>
            <person name="Schein J.E."/>
            <person name="Zhong S."/>
            <person name="Hamelin R.C."/>
            <person name="Grigoriev I.V."/>
            <person name="Szabo L.J."/>
            <person name="Martin F."/>
        </authorList>
    </citation>
    <scope>NUCLEOTIDE SEQUENCE [LARGE SCALE GENOMIC DNA]</scope>
    <source>
        <strain evidence="3">98AG31 / pathotype 3-4-7</strain>
    </source>
</reference>
<dbReference type="KEGG" id="mlr:MELLADRAFT_114733"/>
<dbReference type="AlphaFoldDB" id="F4SEJ9"/>
<proteinExistence type="predicted"/>
<dbReference type="RefSeq" id="XP_007419803.1">
    <property type="nucleotide sequence ID" value="XM_007419741.1"/>
</dbReference>
<dbReference type="InParanoid" id="F4SEJ9"/>
<feature type="compositionally biased region" description="Low complexity" evidence="1">
    <location>
        <begin position="76"/>
        <end position="91"/>
    </location>
</feature>
<feature type="compositionally biased region" description="Polar residues" evidence="1">
    <location>
        <begin position="34"/>
        <end position="54"/>
    </location>
</feature>
<protein>
    <submittedName>
        <fullName evidence="2">Uncharacterized protein</fullName>
    </submittedName>
</protein>
<evidence type="ECO:0000256" key="1">
    <source>
        <dbReference type="SAM" id="MobiDB-lite"/>
    </source>
</evidence>
<dbReference type="GeneID" id="18925451"/>
<dbReference type="HOGENOM" id="CLU_1563210_0_0_1"/>
<name>F4SEJ9_MELLP</name>
<feature type="region of interest" description="Disordered" evidence="1">
    <location>
        <begin position="34"/>
        <end position="100"/>
    </location>
</feature>
<dbReference type="VEuPathDB" id="FungiDB:MELLADRAFT_114733"/>
<sequence length="171" mass="19014">MNEEIKEIERRRQINRNHRSNNEIKIEISQFTPSTNLTRMNSTDHQPLQPSTTITRRRRSNLQPPPISSTIKTANTTTTTTTTTPTPSRGTVGVGVGPGPVRIEEIKRNRIKRLKSSTGLGLGLPLPLPIKLNNSSGLHQNPTYCNSYYLQSGSSSTNPPLNQISHHNQSI</sequence>
<organism evidence="3">
    <name type="scientific">Melampsora larici-populina (strain 98AG31 / pathotype 3-4-7)</name>
    <name type="common">Poplar leaf rust fungus</name>
    <dbReference type="NCBI Taxonomy" id="747676"/>
    <lineage>
        <taxon>Eukaryota</taxon>
        <taxon>Fungi</taxon>
        <taxon>Dikarya</taxon>
        <taxon>Basidiomycota</taxon>
        <taxon>Pucciniomycotina</taxon>
        <taxon>Pucciniomycetes</taxon>
        <taxon>Pucciniales</taxon>
        <taxon>Melampsoraceae</taxon>
        <taxon>Melampsora</taxon>
    </lineage>
</organism>
<accession>F4SEJ9</accession>
<keyword evidence="3" id="KW-1185">Reference proteome</keyword>
<dbReference type="Proteomes" id="UP000001072">
    <property type="component" value="Unassembled WGS sequence"/>
</dbReference>
<evidence type="ECO:0000313" key="2">
    <source>
        <dbReference type="EMBL" id="EGF96927.1"/>
    </source>
</evidence>
<dbReference type="EMBL" id="GL883478">
    <property type="protein sequence ID" value="EGF96927.1"/>
    <property type="molecule type" value="Genomic_DNA"/>
</dbReference>
<evidence type="ECO:0000313" key="3">
    <source>
        <dbReference type="Proteomes" id="UP000001072"/>
    </source>
</evidence>
<gene>
    <name evidence="2" type="ORF">MELLADRAFT_114733</name>
</gene>